<feature type="region of interest" description="Disordered" evidence="1">
    <location>
        <begin position="50"/>
        <end position="69"/>
    </location>
</feature>
<organism evidence="3 4">
    <name type="scientific">Anopheles atroparvus</name>
    <name type="common">European mosquito</name>
    <dbReference type="NCBI Taxonomy" id="41427"/>
    <lineage>
        <taxon>Eukaryota</taxon>
        <taxon>Metazoa</taxon>
        <taxon>Ecdysozoa</taxon>
        <taxon>Arthropoda</taxon>
        <taxon>Hexapoda</taxon>
        <taxon>Insecta</taxon>
        <taxon>Pterygota</taxon>
        <taxon>Neoptera</taxon>
        <taxon>Endopterygota</taxon>
        <taxon>Diptera</taxon>
        <taxon>Nematocera</taxon>
        <taxon>Culicoidea</taxon>
        <taxon>Culicidae</taxon>
        <taxon>Anophelinae</taxon>
        <taxon>Anopheles</taxon>
    </lineage>
</organism>
<evidence type="ECO:0000256" key="2">
    <source>
        <dbReference type="SAM" id="Phobius"/>
    </source>
</evidence>
<proteinExistence type="predicted"/>
<feature type="transmembrane region" description="Helical" evidence="2">
    <location>
        <begin position="112"/>
        <end position="144"/>
    </location>
</feature>
<dbReference type="AlphaFoldDB" id="A0AAG5DPS2"/>
<reference evidence="3" key="1">
    <citation type="submission" date="2024-04" db="UniProtKB">
        <authorList>
            <consortium name="EnsemblMetazoa"/>
        </authorList>
    </citation>
    <scope>IDENTIFICATION</scope>
    <source>
        <strain evidence="3">EBRO</strain>
    </source>
</reference>
<keyword evidence="4" id="KW-1185">Reference proteome</keyword>
<sequence length="153" mass="16361">MLNAKSRSIGSMSPVCCPLTACVALSRRLFRANMHCANSISISTFRRSSSNTLRSNSNSPESLVSSSVWPGDSPRLLPAPTVGCTAGALRAFRRSARPLLLVSRIDEDSSRLLLAFSVVFVQGWMVVSSLIIAACVVVCGCAPVRTFSLAARR</sequence>
<dbReference type="EnsemblMetazoa" id="ENSAATROPT013908">
    <property type="protein sequence ID" value="ENSAATROPP012668"/>
    <property type="gene ID" value="ENSAATROPG011288"/>
</dbReference>
<keyword evidence="2" id="KW-1133">Transmembrane helix</keyword>
<evidence type="ECO:0000313" key="4">
    <source>
        <dbReference type="Proteomes" id="UP000075880"/>
    </source>
</evidence>
<accession>A0AAG5DPS2</accession>
<keyword evidence="2" id="KW-0812">Transmembrane</keyword>
<evidence type="ECO:0000313" key="3">
    <source>
        <dbReference type="EnsemblMetazoa" id="ENSAATROPP012668"/>
    </source>
</evidence>
<keyword evidence="2" id="KW-0472">Membrane</keyword>
<protein>
    <recommendedName>
        <fullName evidence="5">Transmembrane protein</fullName>
    </recommendedName>
</protein>
<feature type="compositionally biased region" description="Low complexity" evidence="1">
    <location>
        <begin position="50"/>
        <end position="68"/>
    </location>
</feature>
<evidence type="ECO:0000256" key="1">
    <source>
        <dbReference type="SAM" id="MobiDB-lite"/>
    </source>
</evidence>
<evidence type="ECO:0008006" key="5">
    <source>
        <dbReference type="Google" id="ProtNLM"/>
    </source>
</evidence>
<dbReference type="Proteomes" id="UP000075880">
    <property type="component" value="Unassembled WGS sequence"/>
</dbReference>
<name>A0AAG5DPS2_ANOAO</name>